<dbReference type="PANTHER" id="PTHR48100:SF1">
    <property type="entry name" value="HISTIDINE PHOSPHATASE FAMILY PROTEIN-RELATED"/>
    <property type="match status" value="1"/>
</dbReference>
<dbReference type="GO" id="GO:0005737">
    <property type="term" value="C:cytoplasm"/>
    <property type="evidence" value="ECO:0007669"/>
    <property type="project" value="TreeGrafter"/>
</dbReference>
<proteinExistence type="predicted"/>
<evidence type="ECO:0000313" key="1">
    <source>
        <dbReference type="EMBL" id="BBH93187.1"/>
    </source>
</evidence>
<dbReference type="SMART" id="SM00855">
    <property type="entry name" value="PGAM"/>
    <property type="match status" value="1"/>
</dbReference>
<dbReference type="SUPFAM" id="SSF53254">
    <property type="entry name" value="Phosphoglycerate mutase-like"/>
    <property type="match status" value="1"/>
</dbReference>
<dbReference type="AlphaFoldDB" id="A0A455SXV0"/>
<dbReference type="EMBL" id="AP019377">
    <property type="protein sequence ID" value="BBH93187.1"/>
    <property type="molecule type" value="Genomic_DNA"/>
</dbReference>
<dbReference type="Gene3D" id="3.40.50.1240">
    <property type="entry name" value="Phosphoglycerate mutase-like"/>
    <property type="match status" value="1"/>
</dbReference>
<organism evidence="1">
    <name type="scientific">Thermogemmatispora argillosa</name>
    <dbReference type="NCBI Taxonomy" id="2045280"/>
    <lineage>
        <taxon>Bacteria</taxon>
        <taxon>Bacillati</taxon>
        <taxon>Chloroflexota</taxon>
        <taxon>Ktedonobacteria</taxon>
        <taxon>Thermogemmatisporales</taxon>
        <taxon>Thermogemmatisporaceae</taxon>
        <taxon>Thermogemmatispora</taxon>
    </lineage>
</organism>
<accession>A0A455SXV0</accession>
<dbReference type="InterPro" id="IPR013078">
    <property type="entry name" value="His_Pase_superF_clade-1"/>
</dbReference>
<dbReference type="GO" id="GO:0016791">
    <property type="term" value="F:phosphatase activity"/>
    <property type="evidence" value="ECO:0007669"/>
    <property type="project" value="TreeGrafter"/>
</dbReference>
<dbReference type="InterPro" id="IPR050275">
    <property type="entry name" value="PGM_Phosphatase"/>
</dbReference>
<dbReference type="PANTHER" id="PTHR48100">
    <property type="entry name" value="BROAD-SPECIFICITY PHOSPHATASE YOR283W-RELATED"/>
    <property type="match status" value="1"/>
</dbReference>
<gene>
    <name evidence="1" type="ORF">KTA_13860</name>
</gene>
<reference evidence="1" key="1">
    <citation type="submission" date="2018-12" db="EMBL/GenBank/DDBJ databases">
        <title>Novel natural products biosynthetic potential of the class Ktedonobacteria.</title>
        <authorList>
            <person name="Zheng Y."/>
            <person name="Saitou A."/>
            <person name="Wang C.M."/>
            <person name="Toyoda A."/>
            <person name="Minakuchi Y."/>
            <person name="Sekiguchi Y."/>
            <person name="Ueda K."/>
            <person name="Takano H."/>
            <person name="Sakai Y."/>
            <person name="Yokota A."/>
            <person name="Yabe S."/>
        </authorList>
    </citation>
    <scope>NUCLEOTIDE SEQUENCE</scope>
    <source>
        <strain evidence="1">A3-2</strain>
    </source>
</reference>
<sequence length="243" mass="27157">MSERPAPLAIHLIRHGRVASHRGDVPITPEGRQEIAHQAEALAQHLLPGEEVFILHAAPRRASETAQVLYAILARAARAPDLASKGLRVHQPQRCDALRTPDLYLAGTRVEMVSSATALVEQLPPESGLSAEDVARHPFWQGFWSTPDRIGYWVNLPDPPGEDSLSAARRLWSFVRSLADLPRRQPRRYLCVSHSPLLRAFLRHYLCEGDDPGEPGYGEAIEIEALPEGTFAVRYRQQQRHLS</sequence>
<protein>
    <recommendedName>
        <fullName evidence="2">Phosphoglycerate mutase</fullName>
    </recommendedName>
</protein>
<name>A0A455SXV0_9CHLR</name>
<evidence type="ECO:0008006" key="2">
    <source>
        <dbReference type="Google" id="ProtNLM"/>
    </source>
</evidence>
<dbReference type="InterPro" id="IPR029033">
    <property type="entry name" value="His_PPase_superfam"/>
</dbReference>